<keyword evidence="14" id="KW-1185">Reference proteome</keyword>
<dbReference type="SUPFAM" id="SSF53850">
    <property type="entry name" value="Periplasmic binding protein-like II"/>
    <property type="match status" value="1"/>
</dbReference>
<evidence type="ECO:0000256" key="1">
    <source>
        <dbReference type="ARBA" id="ARBA00000915"/>
    </source>
</evidence>
<evidence type="ECO:0000256" key="9">
    <source>
        <dbReference type="ARBA" id="ARBA00023102"/>
    </source>
</evidence>
<dbReference type="NCBIfam" id="TIGR00070">
    <property type="entry name" value="hisG"/>
    <property type="match status" value="1"/>
</dbReference>
<dbReference type="EC" id="2.4.2.17" evidence="4 11"/>
<dbReference type="GO" id="GO:0000105">
    <property type="term" value="P:L-histidine biosynthetic process"/>
    <property type="evidence" value="ECO:0007669"/>
    <property type="project" value="UniProtKB-UniRule"/>
</dbReference>
<dbReference type="CDD" id="cd13593">
    <property type="entry name" value="PBP2_HisGL3"/>
    <property type="match status" value="1"/>
</dbReference>
<dbReference type="PANTHER" id="PTHR21403">
    <property type="entry name" value="ATP PHOSPHORIBOSYLTRANSFERASE ATP-PRTASE"/>
    <property type="match status" value="1"/>
</dbReference>
<dbReference type="PROSITE" id="PS01316">
    <property type="entry name" value="ATP_P_PHORIBOSYLTR"/>
    <property type="match status" value="1"/>
</dbReference>
<evidence type="ECO:0000259" key="12">
    <source>
        <dbReference type="Pfam" id="PF01634"/>
    </source>
</evidence>
<dbReference type="Pfam" id="PF01634">
    <property type="entry name" value="HisG"/>
    <property type="match status" value="1"/>
</dbReference>
<comment type="pathway">
    <text evidence="2">Amino-acid biosynthesis; L-histidine biosynthesis; L-histidine from 5-phospho-alpha-D-ribose 1-diphosphate: step 1/9.</text>
</comment>
<dbReference type="AlphaFoldDB" id="A0A1H7KWI7"/>
<evidence type="ECO:0000256" key="10">
    <source>
        <dbReference type="ARBA" id="ARBA00024861"/>
    </source>
</evidence>
<protein>
    <recommendedName>
        <fullName evidence="5 11">ATP phosphoribosyltransferase</fullName>
        <ecNumber evidence="4 11">2.4.2.17</ecNumber>
    </recommendedName>
</protein>
<sequence>MSGTDKMTNDAPLVLAVPSKGRLQENATAFFGRAGLSFVQARGQREYRGQIAGLGGAEVAYLSASEIVAQLSSGSAHLGITGEDLVREQVADADASMVMLAPLGFGHANVVVAVPQAWIDVRTMADLDDVAATMRARTGRKLRVATKYVNLTRRFFANHGLADYRIVESLGATEGAPAAGTAEIVVDITTTGATLTANALKVLDDGVILASEANLVASVRAPWGKQARDAAAAILSRIAAEEEARSVREVRAVLNAVSPQRLGEIAHRLGARLPFGTASGEGVITLHCPRKAVFPLVEELSKAGADDITVRALDYVFRRSNPLIERLLARI</sequence>
<dbReference type="RefSeq" id="WP_244543734.1">
    <property type="nucleotide sequence ID" value="NZ_FOAN01000002.1"/>
</dbReference>
<dbReference type="GO" id="GO:0005737">
    <property type="term" value="C:cytoplasm"/>
    <property type="evidence" value="ECO:0007669"/>
    <property type="project" value="InterPro"/>
</dbReference>
<evidence type="ECO:0000256" key="4">
    <source>
        <dbReference type="ARBA" id="ARBA00011946"/>
    </source>
</evidence>
<dbReference type="STRING" id="1036779.SAMN04515666_102333"/>
<evidence type="ECO:0000256" key="3">
    <source>
        <dbReference type="ARBA" id="ARBA00009489"/>
    </source>
</evidence>
<dbReference type="Proteomes" id="UP000199664">
    <property type="component" value="Unassembled WGS sequence"/>
</dbReference>
<feature type="domain" description="ATP phosphoribosyltransferase catalytic" evidence="12">
    <location>
        <begin position="64"/>
        <end position="238"/>
    </location>
</feature>
<keyword evidence="7 13" id="KW-0328">Glycosyltransferase</keyword>
<proteinExistence type="inferred from homology"/>
<accession>A0A1H7KWI7</accession>
<comment type="function">
    <text evidence="10">Catalyzes the condensation of ATP and 5-phosphoribose 1-diphosphate to form N'-(5'-phosphoribosyl)-ATP (PR-ATP). Has a crucial role in the pathway because the rate of histidine biosynthesis seems to be controlled primarily by regulation of HisG enzymatic activity.</text>
</comment>
<evidence type="ECO:0000313" key="14">
    <source>
        <dbReference type="Proteomes" id="UP000199664"/>
    </source>
</evidence>
<evidence type="ECO:0000256" key="5">
    <source>
        <dbReference type="ARBA" id="ARBA00020998"/>
    </source>
</evidence>
<evidence type="ECO:0000313" key="13">
    <source>
        <dbReference type="EMBL" id="SEK90870.1"/>
    </source>
</evidence>
<dbReference type="InterPro" id="IPR013820">
    <property type="entry name" value="ATP_PRibTrfase_cat"/>
</dbReference>
<dbReference type="EMBL" id="FOAN01000002">
    <property type="protein sequence ID" value="SEK90870.1"/>
    <property type="molecule type" value="Genomic_DNA"/>
</dbReference>
<reference evidence="14" key="1">
    <citation type="submission" date="2016-10" db="EMBL/GenBank/DDBJ databases">
        <authorList>
            <person name="Varghese N."/>
            <person name="Submissions S."/>
        </authorList>
    </citation>
    <scope>NUCLEOTIDE SEQUENCE [LARGE SCALE GENOMIC DNA]</scope>
    <source>
        <strain evidence="14">LMG 26383,CCUG 61248,R- 45681</strain>
    </source>
</reference>
<organism evidence="13 14">
    <name type="scientific">Bosea lupini</name>
    <dbReference type="NCBI Taxonomy" id="1036779"/>
    <lineage>
        <taxon>Bacteria</taxon>
        <taxon>Pseudomonadati</taxon>
        <taxon>Pseudomonadota</taxon>
        <taxon>Alphaproteobacteria</taxon>
        <taxon>Hyphomicrobiales</taxon>
        <taxon>Boseaceae</taxon>
        <taxon>Bosea</taxon>
    </lineage>
</organism>
<evidence type="ECO:0000256" key="11">
    <source>
        <dbReference type="NCBIfam" id="TIGR00070"/>
    </source>
</evidence>
<evidence type="ECO:0000256" key="7">
    <source>
        <dbReference type="ARBA" id="ARBA00022676"/>
    </source>
</evidence>
<keyword evidence="9" id="KW-0368">Histidine biosynthesis</keyword>
<dbReference type="GO" id="GO:0003879">
    <property type="term" value="F:ATP phosphoribosyltransferase activity"/>
    <property type="evidence" value="ECO:0007669"/>
    <property type="project" value="UniProtKB-UniRule"/>
</dbReference>
<dbReference type="Gene3D" id="3.40.190.10">
    <property type="entry name" value="Periplasmic binding protein-like II"/>
    <property type="match status" value="2"/>
</dbReference>
<name>A0A1H7KWI7_9HYPH</name>
<dbReference type="PANTHER" id="PTHR21403:SF8">
    <property type="entry name" value="ATP PHOSPHORIBOSYLTRANSFERASE"/>
    <property type="match status" value="1"/>
</dbReference>
<evidence type="ECO:0000256" key="6">
    <source>
        <dbReference type="ARBA" id="ARBA00022605"/>
    </source>
</evidence>
<evidence type="ECO:0000256" key="2">
    <source>
        <dbReference type="ARBA" id="ARBA00004667"/>
    </source>
</evidence>
<dbReference type="InterPro" id="IPR001348">
    <property type="entry name" value="ATP_PRibTrfase_HisG"/>
</dbReference>
<dbReference type="InterPro" id="IPR018198">
    <property type="entry name" value="ATP_PRibTrfase_CS"/>
</dbReference>
<dbReference type="UniPathway" id="UPA00031">
    <property type="reaction ID" value="UER00006"/>
</dbReference>
<keyword evidence="6" id="KW-0028">Amino-acid biosynthesis</keyword>
<keyword evidence="8 13" id="KW-0808">Transferase</keyword>
<comment type="similarity">
    <text evidence="3">Belongs to the ATP phosphoribosyltransferase family. Short subfamily.</text>
</comment>
<gene>
    <name evidence="13" type="ORF">SAMN04515666_102333</name>
</gene>
<comment type="catalytic activity">
    <reaction evidence="1">
        <text>1-(5-phospho-beta-D-ribosyl)-ATP + diphosphate = 5-phospho-alpha-D-ribose 1-diphosphate + ATP</text>
        <dbReference type="Rhea" id="RHEA:18473"/>
        <dbReference type="ChEBI" id="CHEBI:30616"/>
        <dbReference type="ChEBI" id="CHEBI:33019"/>
        <dbReference type="ChEBI" id="CHEBI:58017"/>
        <dbReference type="ChEBI" id="CHEBI:73183"/>
        <dbReference type="EC" id="2.4.2.17"/>
    </reaction>
</comment>
<evidence type="ECO:0000256" key="8">
    <source>
        <dbReference type="ARBA" id="ARBA00022679"/>
    </source>
</evidence>